<evidence type="ECO:0000313" key="2">
    <source>
        <dbReference type="Proteomes" id="UP001626550"/>
    </source>
</evidence>
<gene>
    <name evidence="1" type="ORF">Ciccas_005740</name>
</gene>
<sequence>MPLESLQKASIALINNIYNSSTLKTKFQKLNAGKAGLVEIVETRWLSMNASFLSILRCEDAIRLISPELKDDCYKLHNYHYRRNPKI</sequence>
<keyword evidence="2" id="KW-1185">Reference proteome</keyword>
<dbReference type="EMBL" id="JBJKFK010000703">
    <property type="protein sequence ID" value="KAL3315627.1"/>
    <property type="molecule type" value="Genomic_DNA"/>
</dbReference>
<evidence type="ECO:0000313" key="1">
    <source>
        <dbReference type="EMBL" id="KAL3315627.1"/>
    </source>
</evidence>
<comment type="caution">
    <text evidence="1">The sequence shown here is derived from an EMBL/GenBank/DDBJ whole genome shotgun (WGS) entry which is preliminary data.</text>
</comment>
<organism evidence="1 2">
    <name type="scientific">Cichlidogyrus casuarinus</name>
    <dbReference type="NCBI Taxonomy" id="1844966"/>
    <lineage>
        <taxon>Eukaryota</taxon>
        <taxon>Metazoa</taxon>
        <taxon>Spiralia</taxon>
        <taxon>Lophotrochozoa</taxon>
        <taxon>Platyhelminthes</taxon>
        <taxon>Monogenea</taxon>
        <taxon>Monopisthocotylea</taxon>
        <taxon>Dactylogyridea</taxon>
        <taxon>Ancyrocephalidae</taxon>
        <taxon>Cichlidogyrus</taxon>
    </lineage>
</organism>
<name>A0ABD2Q8V2_9PLAT</name>
<reference evidence="1 2" key="1">
    <citation type="submission" date="2024-11" db="EMBL/GenBank/DDBJ databases">
        <title>Adaptive evolution of stress response genes in parasites aligns with host niche diversity.</title>
        <authorList>
            <person name="Hahn C."/>
            <person name="Resl P."/>
        </authorList>
    </citation>
    <scope>NUCLEOTIDE SEQUENCE [LARGE SCALE GENOMIC DNA]</scope>
    <source>
        <strain evidence="1">EGGRZ-B1_66</strain>
        <tissue evidence="1">Body</tissue>
    </source>
</reference>
<protein>
    <submittedName>
        <fullName evidence="1">Uncharacterized protein</fullName>
    </submittedName>
</protein>
<accession>A0ABD2Q8V2</accession>
<dbReference type="Proteomes" id="UP001626550">
    <property type="component" value="Unassembled WGS sequence"/>
</dbReference>
<proteinExistence type="predicted"/>
<dbReference type="AlphaFoldDB" id="A0ABD2Q8V2"/>